<dbReference type="KEGG" id="moc:BB934_34985"/>
<gene>
    <name evidence="1" type="ORF">BB934_34985</name>
</gene>
<geneLocation type="plasmid" evidence="1">
    <name>unnamed3</name>
</geneLocation>
<protein>
    <submittedName>
        <fullName evidence="1">Uncharacterized protein</fullName>
    </submittedName>
</protein>
<dbReference type="AlphaFoldDB" id="A0A1B2EU43"/>
<proteinExistence type="predicted"/>
<dbReference type="EMBL" id="CP016618">
    <property type="protein sequence ID" value="ANY83479.1"/>
    <property type="molecule type" value="Genomic_DNA"/>
</dbReference>
<name>A0A1B2EU43_9HYPH</name>
<organism evidence="1">
    <name type="scientific">Microvirga ossetica</name>
    <dbReference type="NCBI Taxonomy" id="1882682"/>
    <lineage>
        <taxon>Bacteria</taxon>
        <taxon>Pseudomonadati</taxon>
        <taxon>Pseudomonadota</taxon>
        <taxon>Alphaproteobacteria</taxon>
        <taxon>Hyphomicrobiales</taxon>
        <taxon>Methylobacteriaceae</taxon>
        <taxon>Microvirga</taxon>
    </lineage>
</organism>
<reference evidence="1" key="1">
    <citation type="submission" date="2016-07" db="EMBL/GenBank/DDBJ databases">
        <title>Microvirga ossetica sp. nov. a new species of rhizobia isolated from root nodules of the legume species Vicia alpestris Steven originated from North Ossetia region in the Caucasus.</title>
        <authorList>
            <person name="Safronova V.I."/>
            <person name="Kuznetsova I.G."/>
            <person name="Sazanova A.L."/>
            <person name="Belimov A."/>
            <person name="Andronov E."/>
            <person name="Osledkin Y.S."/>
            <person name="Onishchuk O.P."/>
            <person name="Kurchak O.N."/>
            <person name="Shaposhnikov A.I."/>
            <person name="Willems A."/>
            <person name="Tikhonovich I.A."/>
        </authorList>
    </citation>
    <scope>NUCLEOTIDE SEQUENCE [LARGE SCALE GENOMIC DNA]</scope>
    <source>
        <strain evidence="1">V5/3M</strain>
        <plasmid evidence="1">unnamed3</plasmid>
    </source>
</reference>
<evidence type="ECO:0000313" key="1">
    <source>
        <dbReference type="EMBL" id="ANY83479.1"/>
    </source>
</evidence>
<sequence>MPGATMTDDSWIDDFIQEVKKLAYDIPPPNPYTAMLLSHCLEAERHRLRERHKTEDAKFKALCGPLAGIMIQSESSGPRS</sequence>
<keyword evidence="1" id="KW-0614">Plasmid</keyword>
<accession>A0A1B2EU43</accession>